<dbReference type="PANTHER" id="PTHR14269">
    <property type="entry name" value="CDP-DIACYLGLYCEROL--GLYCEROL-3-PHOSPHATE 3-PHOSPHATIDYLTRANSFERASE-RELATED"/>
    <property type="match status" value="1"/>
</dbReference>
<dbReference type="PIRSF" id="PIRSF000847">
    <property type="entry name" value="Phos_ph_gly_syn"/>
    <property type="match status" value="1"/>
</dbReference>
<comment type="similarity">
    <text evidence="2 12">Belongs to the CDP-alcohol phosphatidyltransferase class-I family.</text>
</comment>
<dbReference type="AlphaFoldDB" id="A0A397S3F6"/>
<comment type="subcellular location">
    <subcellularLocation>
        <location evidence="1">Membrane</location>
        <topology evidence="1">Multi-pass membrane protein</topology>
    </subcellularLocation>
</comment>
<dbReference type="InParanoid" id="A0A397S3F6"/>
<keyword evidence="9" id="KW-0594">Phospholipid biosynthesis</keyword>
<dbReference type="NCBIfam" id="TIGR00560">
    <property type="entry name" value="pgsA"/>
    <property type="match status" value="1"/>
</dbReference>
<protein>
    <recommendedName>
        <fullName evidence="11">CDP-diacylglycerol--glycerol-3-phosphate 3-phosphatidyltransferase</fullName>
        <ecNumber evidence="11">2.7.8.5</ecNumber>
    </recommendedName>
</protein>
<comment type="caution">
    <text evidence="14">The sequence shown here is derived from an EMBL/GenBank/DDBJ whole genome shotgun (WGS) entry which is preliminary data.</text>
</comment>
<feature type="transmembrane region" description="Helical" evidence="13">
    <location>
        <begin position="82"/>
        <end position="102"/>
    </location>
</feature>
<evidence type="ECO:0000256" key="9">
    <source>
        <dbReference type="ARBA" id="ARBA00023209"/>
    </source>
</evidence>
<keyword evidence="4 12" id="KW-0808">Transferase</keyword>
<keyword evidence="8 13" id="KW-0472">Membrane</keyword>
<keyword evidence="5 13" id="KW-0812">Transmembrane</keyword>
<organism evidence="14 15">
    <name type="scientific">Anaeroplasma bactoclasticum</name>
    <dbReference type="NCBI Taxonomy" id="2088"/>
    <lineage>
        <taxon>Bacteria</taxon>
        <taxon>Bacillati</taxon>
        <taxon>Mycoplasmatota</taxon>
        <taxon>Mollicutes</taxon>
        <taxon>Anaeroplasmatales</taxon>
        <taxon>Anaeroplasmataceae</taxon>
        <taxon>Anaeroplasma</taxon>
    </lineage>
</organism>
<evidence type="ECO:0000313" key="15">
    <source>
        <dbReference type="Proteomes" id="UP000266506"/>
    </source>
</evidence>
<dbReference type="Gene3D" id="1.20.120.1760">
    <property type="match status" value="1"/>
</dbReference>
<feature type="transmembrane region" description="Helical" evidence="13">
    <location>
        <begin position="7"/>
        <end position="27"/>
    </location>
</feature>
<evidence type="ECO:0000256" key="13">
    <source>
        <dbReference type="SAM" id="Phobius"/>
    </source>
</evidence>
<dbReference type="EC" id="2.7.8.5" evidence="11"/>
<name>A0A397S3F6_9MOLU</name>
<dbReference type="Pfam" id="PF01066">
    <property type="entry name" value="CDP-OH_P_transf"/>
    <property type="match status" value="1"/>
</dbReference>
<dbReference type="GO" id="GO:0008444">
    <property type="term" value="F:CDP-diacylglycerol-glycerol-3-phosphate 3-phosphatidyltransferase activity"/>
    <property type="evidence" value="ECO:0007669"/>
    <property type="project" value="UniProtKB-UniRule"/>
</dbReference>
<dbReference type="InterPro" id="IPR000462">
    <property type="entry name" value="CDP-OH_P_trans"/>
</dbReference>
<keyword evidence="15" id="KW-1185">Reference proteome</keyword>
<evidence type="ECO:0000256" key="3">
    <source>
        <dbReference type="ARBA" id="ARBA00022516"/>
    </source>
</evidence>
<evidence type="ECO:0000256" key="10">
    <source>
        <dbReference type="ARBA" id="ARBA00023264"/>
    </source>
</evidence>
<proteinExistence type="inferred from homology"/>
<keyword evidence="3" id="KW-0444">Lipid biosynthesis</keyword>
<dbReference type="GO" id="GO:0016020">
    <property type="term" value="C:membrane"/>
    <property type="evidence" value="ECO:0007669"/>
    <property type="project" value="UniProtKB-SubCell"/>
</dbReference>
<evidence type="ECO:0000256" key="11">
    <source>
        <dbReference type="NCBIfam" id="TIGR00560"/>
    </source>
</evidence>
<dbReference type="PANTHER" id="PTHR14269:SF62">
    <property type="entry name" value="CDP-DIACYLGLYCEROL--GLYCEROL-3-PHOSPHATE 3-PHOSPHATIDYLTRANSFERASE 1, CHLOROPLASTIC"/>
    <property type="match status" value="1"/>
</dbReference>
<evidence type="ECO:0000256" key="8">
    <source>
        <dbReference type="ARBA" id="ARBA00023136"/>
    </source>
</evidence>
<dbReference type="GO" id="GO:0046474">
    <property type="term" value="P:glycerophospholipid biosynthetic process"/>
    <property type="evidence" value="ECO:0007669"/>
    <property type="project" value="TreeGrafter"/>
</dbReference>
<keyword evidence="7" id="KW-0443">Lipid metabolism</keyword>
<evidence type="ECO:0000256" key="1">
    <source>
        <dbReference type="ARBA" id="ARBA00004141"/>
    </source>
</evidence>
<evidence type="ECO:0000313" key="14">
    <source>
        <dbReference type="EMBL" id="RIA78487.1"/>
    </source>
</evidence>
<evidence type="ECO:0000256" key="4">
    <source>
        <dbReference type="ARBA" id="ARBA00022679"/>
    </source>
</evidence>
<dbReference type="Proteomes" id="UP000266506">
    <property type="component" value="Unassembled WGS sequence"/>
</dbReference>
<feature type="transmembrane region" description="Helical" evidence="13">
    <location>
        <begin position="39"/>
        <end position="61"/>
    </location>
</feature>
<sequence length="204" mass="22253">MTLPNKLTIGRILAVPAMVTVACIPYLRDTNMFTIDGVGYLTIANFINFILFILASFTDFLDGKIARKYNLVTTFGKFADPLADKMLVLTSFLILMTQGLTVRGWPSELGITPLWAVAIILIRELMVSGIRLVAAQKGIVIAAGWAGKVKTFVTMVALAFVFLATIHISIAIIALILVYASVILTVYSGVVYFINAKDMLLESV</sequence>
<dbReference type="InterPro" id="IPR050324">
    <property type="entry name" value="CDP-alcohol_PTase-I"/>
</dbReference>
<evidence type="ECO:0000256" key="12">
    <source>
        <dbReference type="RuleBase" id="RU003750"/>
    </source>
</evidence>
<dbReference type="OrthoDB" id="9796672at2"/>
<accession>A0A397S3F6</accession>
<feature type="transmembrane region" description="Helical" evidence="13">
    <location>
        <begin position="170"/>
        <end position="194"/>
    </location>
</feature>
<dbReference type="InterPro" id="IPR048254">
    <property type="entry name" value="CDP_ALCOHOL_P_TRANSF_CS"/>
</dbReference>
<feature type="transmembrane region" description="Helical" evidence="13">
    <location>
        <begin position="145"/>
        <end position="164"/>
    </location>
</feature>
<keyword evidence="10" id="KW-1208">Phospholipid metabolism</keyword>
<evidence type="ECO:0000256" key="2">
    <source>
        <dbReference type="ARBA" id="ARBA00010441"/>
    </source>
</evidence>
<dbReference type="PROSITE" id="PS51257">
    <property type="entry name" value="PROKAR_LIPOPROTEIN"/>
    <property type="match status" value="1"/>
</dbReference>
<dbReference type="InterPro" id="IPR004570">
    <property type="entry name" value="Phosphatidylglycerol_P_synth"/>
</dbReference>
<evidence type="ECO:0000256" key="5">
    <source>
        <dbReference type="ARBA" id="ARBA00022692"/>
    </source>
</evidence>
<keyword evidence="6 13" id="KW-1133">Transmembrane helix</keyword>
<evidence type="ECO:0000256" key="6">
    <source>
        <dbReference type="ARBA" id="ARBA00022989"/>
    </source>
</evidence>
<evidence type="ECO:0000256" key="7">
    <source>
        <dbReference type="ARBA" id="ARBA00023098"/>
    </source>
</evidence>
<dbReference type="PROSITE" id="PS00379">
    <property type="entry name" value="CDP_ALCOHOL_P_TRANSF"/>
    <property type="match status" value="1"/>
</dbReference>
<feature type="transmembrane region" description="Helical" evidence="13">
    <location>
        <begin position="114"/>
        <end position="133"/>
    </location>
</feature>
<dbReference type="InterPro" id="IPR043130">
    <property type="entry name" value="CDP-OH_PTrfase_TM_dom"/>
</dbReference>
<reference evidence="14 15" key="1">
    <citation type="submission" date="2018-08" db="EMBL/GenBank/DDBJ databases">
        <title>Genomic Encyclopedia of Archaeal and Bacterial Type Strains, Phase II (KMG-II): from individual species to whole genera.</title>
        <authorList>
            <person name="Goeker M."/>
        </authorList>
    </citation>
    <scope>NUCLEOTIDE SEQUENCE [LARGE SCALE GENOMIC DNA]</scope>
    <source>
        <strain evidence="14 15">ATCC 27112</strain>
    </source>
</reference>
<dbReference type="EMBL" id="QXEV01000001">
    <property type="protein sequence ID" value="RIA78487.1"/>
    <property type="molecule type" value="Genomic_DNA"/>
</dbReference>
<dbReference type="FunCoup" id="A0A397S3F6">
    <property type="interactions" value="337"/>
</dbReference>
<gene>
    <name evidence="14" type="ORF">EI71_00047</name>
</gene>
<dbReference type="RefSeq" id="WP_119015235.1">
    <property type="nucleotide sequence ID" value="NZ_QXEV01000001.1"/>
</dbReference>